<evidence type="ECO:0000259" key="7">
    <source>
        <dbReference type="PROSITE" id="PS51293"/>
    </source>
</evidence>
<feature type="compositionally biased region" description="Pro residues" evidence="5">
    <location>
        <begin position="604"/>
        <end position="614"/>
    </location>
</feature>
<dbReference type="PROSITE" id="PS51294">
    <property type="entry name" value="HTH_MYB"/>
    <property type="match status" value="1"/>
</dbReference>
<protein>
    <submittedName>
        <fullName evidence="9">Uncharacterized protein</fullName>
    </submittedName>
</protein>
<feature type="compositionally biased region" description="Polar residues" evidence="5">
    <location>
        <begin position="513"/>
        <end position="523"/>
    </location>
</feature>
<keyword evidence="4" id="KW-0539">Nucleus</keyword>
<feature type="compositionally biased region" description="Low complexity" evidence="5">
    <location>
        <begin position="100"/>
        <end position="145"/>
    </location>
</feature>
<dbReference type="InterPro" id="IPR017930">
    <property type="entry name" value="Myb_dom"/>
</dbReference>
<feature type="region of interest" description="Disordered" evidence="5">
    <location>
        <begin position="1"/>
        <end position="44"/>
    </location>
</feature>
<keyword evidence="3" id="KW-0804">Transcription</keyword>
<dbReference type="PANTHER" id="PTHR12802">
    <property type="entry name" value="SWI/SNF COMPLEX-RELATED"/>
    <property type="match status" value="1"/>
</dbReference>
<feature type="region of interest" description="Disordered" evidence="5">
    <location>
        <begin position="923"/>
        <end position="981"/>
    </location>
</feature>
<evidence type="ECO:0000256" key="1">
    <source>
        <dbReference type="ARBA" id="ARBA00023015"/>
    </source>
</evidence>
<dbReference type="PROSITE" id="PS51293">
    <property type="entry name" value="SANT"/>
    <property type="match status" value="1"/>
</dbReference>
<keyword evidence="10" id="KW-1185">Reference proteome</keyword>
<feature type="region of interest" description="Disordered" evidence="5">
    <location>
        <begin position="839"/>
        <end position="863"/>
    </location>
</feature>
<dbReference type="InterPro" id="IPR001005">
    <property type="entry name" value="SANT/Myb"/>
</dbReference>
<dbReference type="CDD" id="cd00167">
    <property type="entry name" value="SANT"/>
    <property type="match status" value="1"/>
</dbReference>
<evidence type="ECO:0000313" key="10">
    <source>
        <dbReference type="Proteomes" id="UP000815325"/>
    </source>
</evidence>
<dbReference type="PROSITE" id="PS50090">
    <property type="entry name" value="MYB_LIKE"/>
    <property type="match status" value="1"/>
</dbReference>
<dbReference type="Pfam" id="PF00249">
    <property type="entry name" value="Myb_DNA-binding"/>
    <property type="match status" value="1"/>
</dbReference>
<dbReference type="Proteomes" id="UP000815325">
    <property type="component" value="Unassembled WGS sequence"/>
</dbReference>
<evidence type="ECO:0000256" key="5">
    <source>
        <dbReference type="SAM" id="MobiDB-lite"/>
    </source>
</evidence>
<dbReference type="PANTHER" id="PTHR12802:SF155">
    <property type="entry name" value="DEUBIQUITINASE MYSM1"/>
    <property type="match status" value="1"/>
</dbReference>
<feature type="compositionally biased region" description="Low complexity" evidence="5">
    <location>
        <begin position="639"/>
        <end position="665"/>
    </location>
</feature>
<organism evidence="9 10">
    <name type="scientific">Dunaliella salina</name>
    <name type="common">Green alga</name>
    <name type="synonym">Protococcus salinus</name>
    <dbReference type="NCBI Taxonomy" id="3046"/>
    <lineage>
        <taxon>Eukaryota</taxon>
        <taxon>Viridiplantae</taxon>
        <taxon>Chlorophyta</taxon>
        <taxon>core chlorophytes</taxon>
        <taxon>Chlorophyceae</taxon>
        <taxon>CS clade</taxon>
        <taxon>Chlamydomonadales</taxon>
        <taxon>Dunaliellaceae</taxon>
        <taxon>Dunaliella</taxon>
    </lineage>
</organism>
<feature type="domain" description="Myb-like" evidence="6">
    <location>
        <begin position="35"/>
        <end position="80"/>
    </location>
</feature>
<dbReference type="InterPro" id="IPR017884">
    <property type="entry name" value="SANT_dom"/>
</dbReference>
<dbReference type="NCBIfam" id="TIGR01557">
    <property type="entry name" value="myb_SHAQKYF"/>
    <property type="match status" value="1"/>
</dbReference>
<evidence type="ECO:0000259" key="6">
    <source>
        <dbReference type="PROSITE" id="PS50090"/>
    </source>
</evidence>
<feature type="compositionally biased region" description="Basic and acidic residues" evidence="5">
    <location>
        <begin position="691"/>
        <end position="701"/>
    </location>
</feature>
<feature type="region of interest" description="Disordered" evidence="5">
    <location>
        <begin position="65"/>
        <end position="177"/>
    </location>
</feature>
<evidence type="ECO:0000259" key="8">
    <source>
        <dbReference type="PROSITE" id="PS51294"/>
    </source>
</evidence>
<evidence type="ECO:0000256" key="3">
    <source>
        <dbReference type="ARBA" id="ARBA00023163"/>
    </source>
</evidence>
<dbReference type="SMART" id="SM00717">
    <property type="entry name" value="SANT"/>
    <property type="match status" value="1"/>
</dbReference>
<keyword evidence="1" id="KW-0805">Transcription regulation</keyword>
<dbReference type="InterPro" id="IPR006447">
    <property type="entry name" value="Myb_dom_plants"/>
</dbReference>
<proteinExistence type="predicted"/>
<dbReference type="InterPro" id="IPR009057">
    <property type="entry name" value="Homeodomain-like_sf"/>
</dbReference>
<reference evidence="9" key="1">
    <citation type="submission" date="2017-08" db="EMBL/GenBank/DDBJ databases">
        <authorList>
            <person name="Polle J.E."/>
            <person name="Barry K."/>
            <person name="Cushman J."/>
            <person name="Schmutz J."/>
            <person name="Tran D."/>
            <person name="Hathwaick L.T."/>
            <person name="Yim W.C."/>
            <person name="Jenkins J."/>
            <person name="Mckie-Krisberg Z.M."/>
            <person name="Prochnik S."/>
            <person name="Lindquist E."/>
            <person name="Dockter R.B."/>
            <person name="Adam C."/>
            <person name="Molina H."/>
            <person name="Bunkerborg J."/>
            <person name="Jin E."/>
            <person name="Buchheim M."/>
            <person name="Magnuson J."/>
        </authorList>
    </citation>
    <scope>NUCLEOTIDE SEQUENCE</scope>
    <source>
        <strain evidence="9">CCAP 19/18</strain>
    </source>
</reference>
<feature type="region of interest" description="Disordered" evidence="5">
    <location>
        <begin position="581"/>
        <end position="730"/>
    </location>
</feature>
<dbReference type="SUPFAM" id="SSF46689">
    <property type="entry name" value="Homeodomain-like"/>
    <property type="match status" value="1"/>
</dbReference>
<dbReference type="EMBL" id="MU069494">
    <property type="protein sequence ID" value="KAF5841134.1"/>
    <property type="molecule type" value="Genomic_DNA"/>
</dbReference>
<sequence length="1115" mass="115986">MREERAEESGPDQRPGQAGTVPPKPRKAYVLTKTRESWSEEEHGRFLEALRLYARDWKRIEEHVGTKSATQIRSHAQKHFHKAMQQGEEIPPPRAKRRSAAPTPRSRPLPKQQQQVARAPQRQPSHRQQQQQQQQQQDDYQQASHAWLRRGKNGSGASQFLEHRGQHQGSGSTGQDARHLGVTIEQDSSGIAELMCSMNPAMMGQDAGDAGLLSSLGMLQPTLLGCPASLMGQVGPGLPLGGYFPGTGGFLGGDSSMITWAQQPQQQQQQQQQLTDFVGGASFSSTIAASQAVLEAMDGAGTGGSGCMPLGELPQQQVPCKAMCGSDAAGAAGGPLEGTVGGSSSSSNLAAKQVAQQQQQQQQQQGGSSSLAAAAAATTGGLLSGHLAILPGGTRVEGGMGAAEFSQLMSMTAIATAQGQVQGQVQHCQEHGQQLMRVGDQDEAFVVGRQSCEGGMDRQQGTASSEEDQSIGSNQQGSGTDGDGCGSMKDGSRTNGQGHSEVAKANQEPGTWAGTQQQPQQNLPGPVHSSGRSVREGNGSGATTTTTAGCGTKRLHSVDAAAASTDDEDSLCLADVVLRPHPKGRRTSHTSRQTASSAAGVAPGPSPSPAPASPPHHKHNSPASLPPFEASQPITLLGRASVAPNSSSSSFSHRVRARSSSAQSHSHAHPVHHQREGTPVANTHRLARMQQRQEQEQEPEQKVQLMGAHQGPHPSAGAGWVGDSSRSSMDHRHLTSFQNSQGNSGLRATAAHHAPQGVKVEEGCSGGEHNSRSVPQTDFEWMIREFEQIDDDSGPCCGYNWMSTGPTSGVEQQQQQQVAERQQQLLLMQQREQHLSSYLRGTTPPHASSMGSGRTPGHGSGAGAQQELFLQHGGGAGAQHVPGSVCMEGLQAAYPKQLEQHQQQQQQQQLGVVVAAAAGLAHAAGGDSGEGDVGSNSTDDSDPGPGTHSECEGRVPSSHAGMCPGQPLPNGLSPALFDGPGRVPTPLPFDMAPTPDLPCSISPSPQLALAADGLPLPLEPLLTFGPRSSPPDSATLMPLDTPSPPVVSNDSALGAGGGGVVGAGNCGGHGGESENEVGNGPQALRHALSLPEGYGPAVTCTQSSGSMADIDALLN</sequence>
<feature type="compositionally biased region" description="Basic and acidic residues" evidence="5">
    <location>
        <begin position="33"/>
        <end position="44"/>
    </location>
</feature>
<feature type="compositionally biased region" description="Low complexity" evidence="5">
    <location>
        <begin position="541"/>
        <end position="550"/>
    </location>
</feature>
<evidence type="ECO:0000313" key="9">
    <source>
        <dbReference type="EMBL" id="KAF5841134.1"/>
    </source>
</evidence>
<gene>
    <name evidence="9" type="ORF">DUNSADRAFT_14309</name>
</gene>
<evidence type="ECO:0000256" key="4">
    <source>
        <dbReference type="ARBA" id="ARBA00023242"/>
    </source>
</evidence>
<feature type="compositionally biased region" description="Polar residues" evidence="5">
    <location>
        <begin position="459"/>
        <end position="478"/>
    </location>
</feature>
<dbReference type="Gene3D" id="1.10.10.60">
    <property type="entry name" value="Homeodomain-like"/>
    <property type="match status" value="1"/>
</dbReference>
<feature type="compositionally biased region" description="Polar residues" evidence="5">
    <location>
        <begin position="839"/>
        <end position="852"/>
    </location>
</feature>
<feature type="domain" description="SANT" evidence="7">
    <location>
        <begin position="33"/>
        <end position="76"/>
    </location>
</feature>
<keyword evidence="2" id="KW-0238">DNA-binding</keyword>
<comment type="caution">
    <text evidence="9">The sequence shown here is derived from an EMBL/GenBank/DDBJ whole genome shotgun (WGS) entry which is preliminary data.</text>
</comment>
<feature type="region of interest" description="Disordered" evidence="5">
    <location>
        <begin position="335"/>
        <end position="367"/>
    </location>
</feature>
<evidence type="ECO:0000256" key="2">
    <source>
        <dbReference type="ARBA" id="ARBA00023125"/>
    </source>
</evidence>
<accession>A0ABQ7H2Q2</accession>
<feature type="domain" description="HTH myb-type" evidence="8">
    <location>
        <begin position="32"/>
        <end position="84"/>
    </location>
</feature>
<feature type="compositionally biased region" description="Low complexity" evidence="5">
    <location>
        <begin position="349"/>
        <end position="367"/>
    </location>
</feature>
<feature type="region of interest" description="Disordered" evidence="5">
    <location>
        <begin position="454"/>
        <end position="550"/>
    </location>
</feature>
<name>A0ABQ7H2Q2_DUNSA</name>